<evidence type="ECO:0000256" key="8">
    <source>
        <dbReference type="ARBA" id="ARBA00023209"/>
    </source>
</evidence>
<dbReference type="EMBL" id="LPWF01000029">
    <property type="protein sequence ID" value="ODR96427.1"/>
    <property type="molecule type" value="Genomic_DNA"/>
</dbReference>
<keyword evidence="8 10" id="KW-0594">Phospholipid biosynthesis</keyword>
<evidence type="ECO:0000256" key="4">
    <source>
        <dbReference type="ARBA" id="ARBA00022692"/>
    </source>
</evidence>
<evidence type="ECO:0000256" key="2">
    <source>
        <dbReference type="ARBA" id="ARBA00022516"/>
    </source>
</evidence>
<dbReference type="AlphaFoldDB" id="A0A1E3VSA6"/>
<organism evidence="11 12">
    <name type="scientific">Methyloceanibacter superfactus</name>
    <dbReference type="NCBI Taxonomy" id="1774969"/>
    <lineage>
        <taxon>Bacteria</taxon>
        <taxon>Pseudomonadati</taxon>
        <taxon>Pseudomonadota</taxon>
        <taxon>Alphaproteobacteria</taxon>
        <taxon>Hyphomicrobiales</taxon>
        <taxon>Hyphomicrobiaceae</taxon>
        <taxon>Methyloceanibacter</taxon>
    </lineage>
</organism>
<dbReference type="GO" id="GO:0008654">
    <property type="term" value="P:phospholipid biosynthetic process"/>
    <property type="evidence" value="ECO:0007669"/>
    <property type="project" value="UniProtKB-UniRule"/>
</dbReference>
<dbReference type="PANTHER" id="PTHR30309">
    <property type="entry name" value="INNER MEMBRANE PROTEIN YGIH"/>
    <property type="match status" value="1"/>
</dbReference>
<protein>
    <recommendedName>
        <fullName evidence="10">Glycerol-3-phosphate acyltransferase</fullName>
    </recommendedName>
    <alternativeName>
        <fullName evidence="10">Acyl-PO4 G3P acyltransferase</fullName>
    </alternativeName>
    <alternativeName>
        <fullName evidence="10">Acyl-phosphate--glycerol-3-phosphate acyltransferase</fullName>
    </alternativeName>
    <alternativeName>
        <fullName evidence="10">G3P acyltransferase</fullName>
        <shortName evidence="10">GPAT</shortName>
        <ecNumber evidence="10">2.3.1.275</ecNumber>
    </alternativeName>
    <alternativeName>
        <fullName evidence="10">Lysophosphatidic acid synthase</fullName>
        <shortName evidence="10">LPA synthase</shortName>
    </alternativeName>
</protein>
<dbReference type="NCBIfam" id="TIGR00023">
    <property type="entry name" value="glycerol-3-phosphate 1-O-acyltransferase PlsY"/>
    <property type="match status" value="1"/>
</dbReference>
<dbReference type="UniPathway" id="UPA00085"/>
<dbReference type="Pfam" id="PF02660">
    <property type="entry name" value="G3P_acyltransf"/>
    <property type="match status" value="1"/>
</dbReference>
<evidence type="ECO:0000313" key="12">
    <source>
        <dbReference type="Proteomes" id="UP000094472"/>
    </source>
</evidence>
<keyword evidence="3 10" id="KW-0808">Transferase</keyword>
<keyword evidence="7 10" id="KW-0472">Membrane</keyword>
<keyword evidence="2 10" id="KW-0444">Lipid biosynthesis</keyword>
<keyword evidence="9 10" id="KW-1208">Phospholipid metabolism</keyword>
<dbReference type="SMART" id="SM01207">
    <property type="entry name" value="G3P_acyltransf"/>
    <property type="match status" value="1"/>
</dbReference>
<sequence length="211" mass="21972">MPASEDWSAVLPFMLGLCLFSFVVGYLLGSIPFGLILTKLSGGGDVRKIGSGNIGATNVLRTGNKPLAALTLLLDVLKGTAAVLIGAQFGPAAAVAAGLGAFLGHLFPVWLGFRGGKGVATFIGVALGLYWPAAVAFCVVWLLVAVTTRYSSLSALVASAATVCAFAVTGRWWLAALFFVLTILLYVRHAANIERLMKGQETRIGQSKQGS</sequence>
<dbReference type="HAMAP" id="MF_01043">
    <property type="entry name" value="PlsY"/>
    <property type="match status" value="1"/>
</dbReference>
<keyword evidence="12" id="KW-1185">Reference proteome</keyword>
<feature type="transmembrane region" description="Helical" evidence="10">
    <location>
        <begin position="93"/>
        <end position="113"/>
    </location>
</feature>
<accession>A0A1E3VSA6</accession>
<keyword evidence="11" id="KW-0012">Acyltransferase</keyword>
<comment type="caution">
    <text evidence="11">The sequence shown here is derived from an EMBL/GenBank/DDBJ whole genome shotgun (WGS) entry which is preliminary data.</text>
</comment>
<proteinExistence type="inferred from homology"/>
<evidence type="ECO:0000256" key="5">
    <source>
        <dbReference type="ARBA" id="ARBA00022989"/>
    </source>
</evidence>
<dbReference type="STRING" id="1774969.AUC69_14835"/>
<evidence type="ECO:0000256" key="1">
    <source>
        <dbReference type="ARBA" id="ARBA00022475"/>
    </source>
</evidence>
<feature type="transmembrane region" description="Helical" evidence="10">
    <location>
        <begin position="156"/>
        <end position="187"/>
    </location>
</feature>
<dbReference type="PANTHER" id="PTHR30309:SF0">
    <property type="entry name" value="GLYCEROL-3-PHOSPHATE ACYLTRANSFERASE-RELATED"/>
    <property type="match status" value="1"/>
</dbReference>
<keyword evidence="1 10" id="KW-1003">Cell membrane</keyword>
<comment type="function">
    <text evidence="10">Catalyzes the transfer of an acyl group from acyl-phosphate (acyl-PO(4)) to glycerol-3-phosphate (G3P) to form lysophosphatidic acid (LPA). This enzyme utilizes acyl-phosphate as fatty acyl donor, but not acyl-CoA or acyl-ACP.</text>
</comment>
<comment type="catalytic activity">
    <reaction evidence="10">
        <text>an acyl phosphate + sn-glycerol 3-phosphate = a 1-acyl-sn-glycero-3-phosphate + phosphate</text>
        <dbReference type="Rhea" id="RHEA:34075"/>
        <dbReference type="ChEBI" id="CHEBI:43474"/>
        <dbReference type="ChEBI" id="CHEBI:57597"/>
        <dbReference type="ChEBI" id="CHEBI:57970"/>
        <dbReference type="ChEBI" id="CHEBI:59918"/>
        <dbReference type="EC" id="2.3.1.275"/>
    </reaction>
</comment>
<comment type="subcellular location">
    <subcellularLocation>
        <location evidence="10">Cell membrane</location>
        <topology evidence="10">Multi-pass membrane protein</topology>
    </subcellularLocation>
</comment>
<evidence type="ECO:0000256" key="9">
    <source>
        <dbReference type="ARBA" id="ARBA00023264"/>
    </source>
</evidence>
<evidence type="ECO:0000256" key="6">
    <source>
        <dbReference type="ARBA" id="ARBA00023098"/>
    </source>
</evidence>
<dbReference type="EC" id="2.3.1.275" evidence="10"/>
<dbReference type="InterPro" id="IPR003811">
    <property type="entry name" value="G3P_acylTferase_PlsY"/>
</dbReference>
<name>A0A1E3VSA6_9HYPH</name>
<dbReference type="GO" id="GO:0005886">
    <property type="term" value="C:plasma membrane"/>
    <property type="evidence" value="ECO:0007669"/>
    <property type="project" value="UniProtKB-SubCell"/>
</dbReference>
<evidence type="ECO:0000256" key="7">
    <source>
        <dbReference type="ARBA" id="ARBA00023136"/>
    </source>
</evidence>
<evidence type="ECO:0000256" key="10">
    <source>
        <dbReference type="HAMAP-Rule" id="MF_01043"/>
    </source>
</evidence>
<evidence type="ECO:0000256" key="3">
    <source>
        <dbReference type="ARBA" id="ARBA00022679"/>
    </source>
</evidence>
<evidence type="ECO:0000313" key="11">
    <source>
        <dbReference type="EMBL" id="ODR96427.1"/>
    </source>
</evidence>
<feature type="transmembrane region" description="Helical" evidence="10">
    <location>
        <begin position="12"/>
        <end position="38"/>
    </location>
</feature>
<dbReference type="RefSeq" id="WP_069442358.1">
    <property type="nucleotide sequence ID" value="NZ_LPWF01000029.1"/>
</dbReference>
<feature type="transmembrane region" description="Helical" evidence="10">
    <location>
        <begin position="120"/>
        <end position="144"/>
    </location>
</feature>
<keyword evidence="6 10" id="KW-0443">Lipid metabolism</keyword>
<comment type="similarity">
    <text evidence="10">Belongs to the PlsY family.</text>
</comment>
<keyword evidence="4 10" id="KW-0812">Transmembrane</keyword>
<gene>
    <name evidence="10" type="primary">plsY</name>
    <name evidence="11" type="ORF">AUC69_14835</name>
</gene>
<keyword evidence="5 10" id="KW-1133">Transmembrane helix</keyword>
<dbReference type="GO" id="GO:0043772">
    <property type="term" value="F:acyl-phosphate glycerol-3-phosphate acyltransferase activity"/>
    <property type="evidence" value="ECO:0007669"/>
    <property type="project" value="UniProtKB-UniRule"/>
</dbReference>
<dbReference type="Proteomes" id="UP000094472">
    <property type="component" value="Unassembled WGS sequence"/>
</dbReference>
<comment type="pathway">
    <text evidence="10">Lipid metabolism; phospholipid metabolism.</text>
</comment>
<reference evidence="11 12" key="1">
    <citation type="journal article" date="2016" name="Environ. Microbiol.">
        <title>New Methyloceanibacter diversity from North Sea sediments includes methanotroph containing solely the soluble methane monooxygenase.</title>
        <authorList>
            <person name="Vekeman B."/>
            <person name="Kerckhof F.M."/>
            <person name="Cremers G."/>
            <person name="de Vos P."/>
            <person name="Vandamme P."/>
            <person name="Boon N."/>
            <person name="Op den Camp H.J."/>
            <person name="Heylen K."/>
        </authorList>
    </citation>
    <scope>NUCLEOTIDE SEQUENCE [LARGE SCALE GENOMIC DNA]</scope>
    <source>
        <strain evidence="11 12">R-67175</strain>
    </source>
</reference>
<comment type="subunit">
    <text evidence="10">Probably interacts with PlsX.</text>
</comment>